<accession>A0A0A8YAW2</accession>
<sequence length="22" mass="2449">MHSNLNICLINRKSLLCSSSQS</sequence>
<proteinExistence type="predicted"/>
<dbReference type="EMBL" id="GBRH01277323">
    <property type="protein sequence ID" value="JAD20572.1"/>
    <property type="molecule type" value="Transcribed_RNA"/>
</dbReference>
<name>A0A0A8YAW2_ARUDO</name>
<protein>
    <submittedName>
        <fullName evidence="1">Uncharacterized protein</fullName>
    </submittedName>
</protein>
<reference evidence="1" key="1">
    <citation type="submission" date="2014-09" db="EMBL/GenBank/DDBJ databases">
        <authorList>
            <person name="Magalhaes I.L.F."/>
            <person name="Oliveira U."/>
            <person name="Santos F.R."/>
            <person name="Vidigal T.H.D.A."/>
            <person name="Brescovit A.D."/>
            <person name="Santos A.J."/>
        </authorList>
    </citation>
    <scope>NUCLEOTIDE SEQUENCE</scope>
    <source>
        <tissue evidence="1">Shoot tissue taken approximately 20 cm above the soil surface</tissue>
    </source>
</reference>
<reference evidence="1" key="2">
    <citation type="journal article" date="2015" name="Data Brief">
        <title>Shoot transcriptome of the giant reed, Arundo donax.</title>
        <authorList>
            <person name="Barrero R.A."/>
            <person name="Guerrero F.D."/>
            <person name="Moolhuijzen P."/>
            <person name="Goolsby J.A."/>
            <person name="Tidwell J."/>
            <person name="Bellgard S.E."/>
            <person name="Bellgard M.I."/>
        </authorList>
    </citation>
    <scope>NUCLEOTIDE SEQUENCE</scope>
    <source>
        <tissue evidence="1">Shoot tissue taken approximately 20 cm above the soil surface</tissue>
    </source>
</reference>
<organism evidence="1">
    <name type="scientific">Arundo donax</name>
    <name type="common">Giant reed</name>
    <name type="synonym">Donax arundinaceus</name>
    <dbReference type="NCBI Taxonomy" id="35708"/>
    <lineage>
        <taxon>Eukaryota</taxon>
        <taxon>Viridiplantae</taxon>
        <taxon>Streptophyta</taxon>
        <taxon>Embryophyta</taxon>
        <taxon>Tracheophyta</taxon>
        <taxon>Spermatophyta</taxon>
        <taxon>Magnoliopsida</taxon>
        <taxon>Liliopsida</taxon>
        <taxon>Poales</taxon>
        <taxon>Poaceae</taxon>
        <taxon>PACMAD clade</taxon>
        <taxon>Arundinoideae</taxon>
        <taxon>Arundineae</taxon>
        <taxon>Arundo</taxon>
    </lineage>
</organism>
<dbReference type="AlphaFoldDB" id="A0A0A8YAW2"/>
<evidence type="ECO:0000313" key="1">
    <source>
        <dbReference type="EMBL" id="JAD20572.1"/>
    </source>
</evidence>